<organism evidence="13 14">
    <name type="scientific">Riesia pediculicola (strain USDA)</name>
    <dbReference type="NCBI Taxonomy" id="515618"/>
    <lineage>
        <taxon>Bacteria</taxon>
        <taxon>Pseudomonadati</taxon>
        <taxon>Pseudomonadota</taxon>
        <taxon>Gammaproteobacteria</taxon>
        <taxon>Enterobacterales</taxon>
        <taxon>Enterobacteriaceae</taxon>
        <taxon>Candidatus Riesia</taxon>
    </lineage>
</organism>
<dbReference type="Pfam" id="PF03167">
    <property type="entry name" value="UDG"/>
    <property type="match status" value="1"/>
</dbReference>
<dbReference type="SUPFAM" id="SSF52141">
    <property type="entry name" value="Uracil-DNA glycosylase-like"/>
    <property type="match status" value="1"/>
</dbReference>
<dbReference type="InterPro" id="IPR005122">
    <property type="entry name" value="Uracil-DNA_glycosylase-like"/>
</dbReference>
<dbReference type="GO" id="GO:0005737">
    <property type="term" value="C:cytoplasm"/>
    <property type="evidence" value="ECO:0007669"/>
    <property type="project" value="UniProtKB-SubCell"/>
</dbReference>
<dbReference type="KEGG" id="rip:RIEPE_0320"/>
<dbReference type="HOGENOM" id="CLU_032162_3_0_6"/>
<feature type="active site" description="Proton acceptor" evidence="9 10">
    <location>
        <position position="69"/>
    </location>
</feature>
<dbReference type="PROSITE" id="PS00130">
    <property type="entry name" value="U_DNA_GLYCOSYLASE"/>
    <property type="match status" value="1"/>
</dbReference>
<dbReference type="HAMAP" id="MF_00148">
    <property type="entry name" value="UDG"/>
    <property type="match status" value="1"/>
</dbReference>
<dbReference type="AlphaFoldDB" id="D4G8B4"/>
<comment type="function">
    <text evidence="2 9 11">Excises uracil residues from the DNA which can arise as a result of misincorporation of dUMP residues by DNA polymerase or due to deamination of cytosine.</text>
</comment>
<feature type="domain" description="Uracil-DNA glycosylase-like" evidence="12">
    <location>
        <begin position="53"/>
        <end position="215"/>
    </location>
</feature>
<evidence type="ECO:0000256" key="2">
    <source>
        <dbReference type="ARBA" id="ARBA00002631"/>
    </source>
</evidence>
<keyword evidence="6 9" id="KW-0227">DNA damage</keyword>
<keyword evidence="7 9" id="KW-0378">Hydrolase</keyword>
<protein>
    <recommendedName>
        <fullName evidence="5 9">Uracil-DNA glycosylase</fullName>
        <shortName evidence="9">UDG</shortName>
        <ecNumber evidence="4 9">3.2.2.27</ecNumber>
    </recommendedName>
</protein>
<keyword evidence="14" id="KW-1185">Reference proteome</keyword>
<evidence type="ECO:0000259" key="12">
    <source>
        <dbReference type="SMART" id="SM00986"/>
    </source>
</evidence>
<name>D4G8B4_RIEPU</name>
<evidence type="ECO:0000256" key="5">
    <source>
        <dbReference type="ARBA" id="ARBA00018429"/>
    </source>
</evidence>
<proteinExistence type="inferred from homology"/>
<evidence type="ECO:0000256" key="7">
    <source>
        <dbReference type="ARBA" id="ARBA00022801"/>
    </source>
</evidence>
<dbReference type="eggNOG" id="COG0692">
    <property type="taxonomic scope" value="Bacteria"/>
</dbReference>
<keyword evidence="9" id="KW-0963">Cytoplasm</keyword>
<dbReference type="NCBIfam" id="NF003592">
    <property type="entry name" value="PRK05254.1-5"/>
    <property type="match status" value="1"/>
</dbReference>
<evidence type="ECO:0000256" key="6">
    <source>
        <dbReference type="ARBA" id="ARBA00022763"/>
    </source>
</evidence>
<dbReference type="SMART" id="SM00986">
    <property type="entry name" value="UDG"/>
    <property type="match status" value="1"/>
</dbReference>
<dbReference type="PANTHER" id="PTHR11264">
    <property type="entry name" value="URACIL-DNA GLYCOSYLASE"/>
    <property type="match status" value="1"/>
</dbReference>
<evidence type="ECO:0000256" key="8">
    <source>
        <dbReference type="ARBA" id="ARBA00023204"/>
    </source>
</evidence>
<reference evidence="13" key="1">
    <citation type="submission" date="2008-05" db="EMBL/GenBank/DDBJ databases">
        <title>Genome sequence of Riesia pediculicola USDA.</title>
        <authorList>
            <person name="Kirkness E.F."/>
        </authorList>
    </citation>
    <scope>NUCLEOTIDE SEQUENCE [LARGE SCALE GENOMIC DNA]</scope>
    <source>
        <strain evidence="13">USDA</strain>
    </source>
</reference>
<evidence type="ECO:0000256" key="11">
    <source>
        <dbReference type="RuleBase" id="RU003780"/>
    </source>
</evidence>
<dbReference type="FunFam" id="3.40.470.10:FF:000001">
    <property type="entry name" value="Uracil-DNA glycosylase"/>
    <property type="match status" value="1"/>
</dbReference>
<dbReference type="GO" id="GO:0097510">
    <property type="term" value="P:base-excision repair, AP site formation via deaminated base removal"/>
    <property type="evidence" value="ECO:0007669"/>
    <property type="project" value="TreeGrafter"/>
</dbReference>
<dbReference type="SMART" id="SM00987">
    <property type="entry name" value="UreE_C"/>
    <property type="match status" value="1"/>
</dbReference>
<dbReference type="RefSeq" id="WP_013087816.1">
    <property type="nucleotide sequence ID" value="NC_014109.1"/>
</dbReference>
<dbReference type="NCBIfam" id="NF003589">
    <property type="entry name" value="PRK05254.1-2"/>
    <property type="match status" value="1"/>
</dbReference>
<dbReference type="STRING" id="515618.RIEPE_0320"/>
<comment type="catalytic activity">
    <reaction evidence="1 9 11">
        <text>Hydrolyzes single-stranded DNA or mismatched double-stranded DNA and polynucleotides, releasing free uracil.</text>
        <dbReference type="EC" id="3.2.2.27"/>
    </reaction>
</comment>
<dbReference type="CDD" id="cd10027">
    <property type="entry name" value="UDG-F1-like"/>
    <property type="match status" value="1"/>
</dbReference>
<evidence type="ECO:0000256" key="4">
    <source>
        <dbReference type="ARBA" id="ARBA00012030"/>
    </source>
</evidence>
<sequence length="234" mass="27519">MKNKRKKIEFSWKKFILEESKKKYFLNILHQLNEARKSGKEVYPKDEDIFNAFYYTEFHKIKLVILGQDPYHCPNQSHGLCFSVPPKIEIPPSLRNIYKELEENVKSFKIPNHGCLTRWTKQGIFLLNSILTVERGKPLSHKNIGWQIFTNKAISKISLLKEGVIFLLWGNFAKSKKNLINRNKHYVLESTHPSPFSANFGFFGCKHFLKANQILKKNNIKLIDWSLPLDFTFF</sequence>
<evidence type="ECO:0000256" key="3">
    <source>
        <dbReference type="ARBA" id="ARBA00008184"/>
    </source>
</evidence>
<dbReference type="InterPro" id="IPR018085">
    <property type="entry name" value="Ura-DNA_Glyclase_AS"/>
</dbReference>
<evidence type="ECO:0000313" key="14">
    <source>
        <dbReference type="Proteomes" id="UP000001700"/>
    </source>
</evidence>
<dbReference type="EC" id="3.2.2.27" evidence="4 9"/>
<dbReference type="EMBL" id="CP001085">
    <property type="protein sequence ID" value="ADD79836.1"/>
    <property type="molecule type" value="Genomic_DNA"/>
</dbReference>
<dbReference type="Proteomes" id="UP000001700">
    <property type="component" value="Chromosome"/>
</dbReference>
<comment type="subcellular location">
    <subcellularLocation>
        <location evidence="9">Cytoplasm</location>
    </subcellularLocation>
</comment>
<gene>
    <name evidence="9 13" type="primary">ung</name>
    <name evidence="13" type="ordered locus">RIEPE_0320</name>
</gene>
<comment type="similarity">
    <text evidence="3 9 11">Belongs to the uracil-DNA glycosylase (UDG) superfamily. UNG family.</text>
</comment>
<dbReference type="PANTHER" id="PTHR11264:SF0">
    <property type="entry name" value="URACIL-DNA GLYCOSYLASE"/>
    <property type="match status" value="1"/>
</dbReference>
<dbReference type="NCBIfam" id="NF003588">
    <property type="entry name" value="PRK05254.1-1"/>
    <property type="match status" value="1"/>
</dbReference>
<evidence type="ECO:0000256" key="9">
    <source>
        <dbReference type="HAMAP-Rule" id="MF_00148"/>
    </source>
</evidence>
<evidence type="ECO:0000313" key="13">
    <source>
        <dbReference type="EMBL" id="ADD79836.1"/>
    </source>
</evidence>
<evidence type="ECO:0000256" key="10">
    <source>
        <dbReference type="PROSITE-ProRule" id="PRU10072"/>
    </source>
</evidence>
<evidence type="ECO:0000256" key="1">
    <source>
        <dbReference type="ARBA" id="ARBA00001400"/>
    </source>
</evidence>
<dbReference type="InterPro" id="IPR036895">
    <property type="entry name" value="Uracil-DNA_glycosylase-like_sf"/>
</dbReference>
<dbReference type="NCBIfam" id="TIGR00628">
    <property type="entry name" value="ung"/>
    <property type="match status" value="1"/>
</dbReference>
<dbReference type="Gene3D" id="3.40.470.10">
    <property type="entry name" value="Uracil-DNA glycosylase-like domain"/>
    <property type="match status" value="1"/>
</dbReference>
<keyword evidence="8 9" id="KW-0234">DNA repair</keyword>
<dbReference type="InterPro" id="IPR002043">
    <property type="entry name" value="UDG_fam1"/>
</dbReference>
<keyword evidence="13" id="KW-0326">Glycosidase</keyword>
<accession>D4G8B4</accession>
<dbReference type="NCBIfam" id="NF003591">
    <property type="entry name" value="PRK05254.1-4"/>
    <property type="match status" value="1"/>
</dbReference>
<dbReference type="OrthoDB" id="9804372at2"/>
<dbReference type="GO" id="GO:0004844">
    <property type="term" value="F:uracil DNA N-glycosylase activity"/>
    <property type="evidence" value="ECO:0007669"/>
    <property type="project" value="UniProtKB-UniRule"/>
</dbReference>